<dbReference type="Proteomes" id="UP001208570">
    <property type="component" value="Unassembled WGS sequence"/>
</dbReference>
<keyword evidence="2" id="KW-0342">GTP-binding</keyword>
<feature type="compositionally biased region" description="Basic residues" evidence="3">
    <location>
        <begin position="1"/>
        <end position="31"/>
    </location>
</feature>
<evidence type="ECO:0000256" key="3">
    <source>
        <dbReference type="SAM" id="MobiDB-lite"/>
    </source>
</evidence>
<protein>
    <recommendedName>
        <fullName evidence="6">Guanine nucleotide-binding protein-like 1</fullName>
    </recommendedName>
</protein>
<feature type="compositionally biased region" description="Basic and acidic residues" evidence="3">
    <location>
        <begin position="50"/>
        <end position="72"/>
    </location>
</feature>
<dbReference type="PANTHER" id="PTHR45709:SF3">
    <property type="entry name" value="GUANINE NUCLEOTIDE-BINDING PROTEIN-LIKE 1"/>
    <property type="match status" value="1"/>
</dbReference>
<evidence type="ECO:0000256" key="2">
    <source>
        <dbReference type="ARBA" id="ARBA00023134"/>
    </source>
</evidence>
<dbReference type="InterPro" id="IPR027417">
    <property type="entry name" value="P-loop_NTPase"/>
</dbReference>
<feature type="region of interest" description="Disordered" evidence="3">
    <location>
        <begin position="1"/>
        <end position="72"/>
    </location>
</feature>
<gene>
    <name evidence="4" type="ORF">LSH36_49g06008</name>
</gene>
<keyword evidence="5" id="KW-1185">Reference proteome</keyword>
<dbReference type="Gene3D" id="3.40.50.300">
    <property type="entry name" value="P-loop containing nucleotide triphosphate hydrolases"/>
    <property type="match status" value="1"/>
</dbReference>
<evidence type="ECO:0000256" key="1">
    <source>
        <dbReference type="ARBA" id="ARBA00022741"/>
    </source>
</evidence>
<dbReference type="InterPro" id="IPR043358">
    <property type="entry name" value="GNL1-like"/>
</dbReference>
<dbReference type="GO" id="GO:0005525">
    <property type="term" value="F:GTP binding"/>
    <property type="evidence" value="ECO:0007669"/>
    <property type="project" value="UniProtKB-KW"/>
</dbReference>
<proteinExistence type="predicted"/>
<evidence type="ECO:0008006" key="6">
    <source>
        <dbReference type="Google" id="ProtNLM"/>
    </source>
</evidence>
<dbReference type="PANTHER" id="PTHR45709">
    <property type="entry name" value="LARGE SUBUNIT GTPASE 1 HOMOLOG-RELATED"/>
    <property type="match status" value="1"/>
</dbReference>
<accession>A0AAD9K6E0</accession>
<sequence length="292" mass="34503">MPPPKHRKKPFSAKRRREQLKAKRERNRQKGSKFGSDSDGDAQCEDAESSDVKKLNEQPVNKDDKSYDPNKYRLHFLKESRSQLERRKTLAQQPYQSLTEDALEVDMDDIYKPGTVLDMPKRPKWDYNMTKEQLEAREEAYFKGYMDQIMAEYQSSELSYFELNLETWRQLWRVLEMADIVLLITDIRHPALHFSPTLYHYVTKELNKSLILVLNKVDLAPSALVVAWRHYFRQKFPDIHVIYFTSFPKEKTKEATDPGKGHFTQEETEESIFCHWTKTAARCLSGNSEEQR</sequence>
<reference evidence="4" key="1">
    <citation type="journal article" date="2023" name="Mol. Biol. Evol.">
        <title>Third-Generation Sequencing Reveals the Adaptive Role of the Epigenome in Three Deep-Sea Polychaetes.</title>
        <authorList>
            <person name="Perez M."/>
            <person name="Aroh O."/>
            <person name="Sun Y."/>
            <person name="Lan Y."/>
            <person name="Juniper S.K."/>
            <person name="Young C.R."/>
            <person name="Angers B."/>
            <person name="Qian P.Y."/>
        </authorList>
    </citation>
    <scope>NUCLEOTIDE SEQUENCE</scope>
    <source>
        <strain evidence="4">P08H-3</strain>
    </source>
</reference>
<keyword evidence="1" id="KW-0547">Nucleotide-binding</keyword>
<organism evidence="4 5">
    <name type="scientific">Paralvinella palmiformis</name>
    <dbReference type="NCBI Taxonomy" id="53620"/>
    <lineage>
        <taxon>Eukaryota</taxon>
        <taxon>Metazoa</taxon>
        <taxon>Spiralia</taxon>
        <taxon>Lophotrochozoa</taxon>
        <taxon>Annelida</taxon>
        <taxon>Polychaeta</taxon>
        <taxon>Sedentaria</taxon>
        <taxon>Canalipalpata</taxon>
        <taxon>Terebellida</taxon>
        <taxon>Terebelliformia</taxon>
        <taxon>Alvinellidae</taxon>
        <taxon>Paralvinella</taxon>
    </lineage>
</organism>
<evidence type="ECO:0000313" key="4">
    <source>
        <dbReference type="EMBL" id="KAK2165507.1"/>
    </source>
</evidence>
<dbReference type="SUPFAM" id="SSF52540">
    <property type="entry name" value="P-loop containing nucleoside triphosphate hydrolases"/>
    <property type="match status" value="1"/>
</dbReference>
<feature type="compositionally biased region" description="Acidic residues" evidence="3">
    <location>
        <begin position="38"/>
        <end position="49"/>
    </location>
</feature>
<name>A0AAD9K6E0_9ANNE</name>
<dbReference type="GO" id="GO:0003924">
    <property type="term" value="F:GTPase activity"/>
    <property type="evidence" value="ECO:0007669"/>
    <property type="project" value="InterPro"/>
</dbReference>
<dbReference type="AlphaFoldDB" id="A0AAD9K6E0"/>
<evidence type="ECO:0000313" key="5">
    <source>
        <dbReference type="Proteomes" id="UP001208570"/>
    </source>
</evidence>
<dbReference type="EMBL" id="JAODUP010000049">
    <property type="protein sequence ID" value="KAK2165507.1"/>
    <property type="molecule type" value="Genomic_DNA"/>
</dbReference>
<comment type="caution">
    <text evidence="4">The sequence shown here is derived from an EMBL/GenBank/DDBJ whole genome shotgun (WGS) entry which is preliminary data.</text>
</comment>